<gene>
    <name evidence="1" type="ORF">AVEN_245028_1</name>
</gene>
<accession>A0A4Y2E6L4</accession>
<sequence>MKVLNISSDCDPIKYKREFTCSASGLLINPDAVLNLSNLAIYLLQSSLWNEKTAGAGIWSKLEMICTFKNKSNKSRICIERVNIERNLVLVEVTRDATDSKFRYYESSEKCNNSERVMGTPGSVDEIEVYRTLNQFP</sequence>
<dbReference type="Proteomes" id="UP000499080">
    <property type="component" value="Unassembled WGS sequence"/>
</dbReference>
<evidence type="ECO:0000313" key="1">
    <source>
        <dbReference type="EMBL" id="GBM24770.1"/>
    </source>
</evidence>
<dbReference type="AlphaFoldDB" id="A0A4Y2E6L4"/>
<evidence type="ECO:0000313" key="2">
    <source>
        <dbReference type="Proteomes" id="UP000499080"/>
    </source>
</evidence>
<proteinExistence type="predicted"/>
<reference evidence="1 2" key="1">
    <citation type="journal article" date="2019" name="Sci. Rep.">
        <title>Orb-weaving spider Araneus ventricosus genome elucidates the spidroin gene catalogue.</title>
        <authorList>
            <person name="Kono N."/>
            <person name="Nakamura H."/>
            <person name="Ohtoshi R."/>
            <person name="Moran D.A.P."/>
            <person name="Shinohara A."/>
            <person name="Yoshida Y."/>
            <person name="Fujiwara M."/>
            <person name="Mori M."/>
            <person name="Tomita M."/>
            <person name="Arakawa K."/>
        </authorList>
    </citation>
    <scope>NUCLEOTIDE SEQUENCE [LARGE SCALE GENOMIC DNA]</scope>
</reference>
<name>A0A4Y2E6L4_ARAVE</name>
<keyword evidence="2" id="KW-1185">Reference proteome</keyword>
<dbReference type="EMBL" id="BGPR01000527">
    <property type="protein sequence ID" value="GBM24770.1"/>
    <property type="molecule type" value="Genomic_DNA"/>
</dbReference>
<organism evidence="1 2">
    <name type="scientific">Araneus ventricosus</name>
    <name type="common">Orbweaver spider</name>
    <name type="synonym">Epeira ventricosa</name>
    <dbReference type="NCBI Taxonomy" id="182803"/>
    <lineage>
        <taxon>Eukaryota</taxon>
        <taxon>Metazoa</taxon>
        <taxon>Ecdysozoa</taxon>
        <taxon>Arthropoda</taxon>
        <taxon>Chelicerata</taxon>
        <taxon>Arachnida</taxon>
        <taxon>Araneae</taxon>
        <taxon>Araneomorphae</taxon>
        <taxon>Entelegynae</taxon>
        <taxon>Araneoidea</taxon>
        <taxon>Araneidae</taxon>
        <taxon>Araneus</taxon>
    </lineage>
</organism>
<protein>
    <submittedName>
        <fullName evidence="1">Uncharacterized protein</fullName>
    </submittedName>
</protein>
<comment type="caution">
    <text evidence="1">The sequence shown here is derived from an EMBL/GenBank/DDBJ whole genome shotgun (WGS) entry which is preliminary data.</text>
</comment>